<feature type="region of interest" description="Disordered" evidence="1">
    <location>
        <begin position="1"/>
        <end position="23"/>
    </location>
</feature>
<sequence>MRNSIGYSSLSLSPARLKPPQSLSADIDPKMKQSFMMFVVVGDLVIVASL</sequence>
<proteinExistence type="predicted"/>
<dbReference type="EMBL" id="HG994355">
    <property type="protein sequence ID" value="CAF2148663.1"/>
    <property type="molecule type" value="Genomic_DNA"/>
</dbReference>
<name>A0A816XS07_BRANA</name>
<dbReference type="AlphaFoldDB" id="A0A816XS07"/>
<feature type="compositionally biased region" description="Polar residues" evidence="1">
    <location>
        <begin position="1"/>
        <end position="12"/>
    </location>
</feature>
<protein>
    <submittedName>
        <fullName evidence="2">(rape) hypothetical protein</fullName>
    </submittedName>
</protein>
<evidence type="ECO:0000256" key="1">
    <source>
        <dbReference type="SAM" id="MobiDB-lite"/>
    </source>
</evidence>
<organism evidence="2">
    <name type="scientific">Brassica napus</name>
    <name type="common">Rape</name>
    <dbReference type="NCBI Taxonomy" id="3708"/>
    <lineage>
        <taxon>Eukaryota</taxon>
        <taxon>Viridiplantae</taxon>
        <taxon>Streptophyta</taxon>
        <taxon>Embryophyta</taxon>
        <taxon>Tracheophyta</taxon>
        <taxon>Spermatophyta</taxon>
        <taxon>Magnoliopsida</taxon>
        <taxon>eudicotyledons</taxon>
        <taxon>Gunneridae</taxon>
        <taxon>Pentapetalae</taxon>
        <taxon>rosids</taxon>
        <taxon>malvids</taxon>
        <taxon>Brassicales</taxon>
        <taxon>Brassicaceae</taxon>
        <taxon>Brassiceae</taxon>
        <taxon>Brassica</taxon>
    </lineage>
</organism>
<evidence type="ECO:0000313" key="2">
    <source>
        <dbReference type="EMBL" id="CAF2148663.1"/>
    </source>
</evidence>
<gene>
    <name evidence="2" type="ORF">DARMORV10_A01P11670.1</name>
</gene>
<dbReference type="Proteomes" id="UP001295469">
    <property type="component" value="Chromosome A01"/>
</dbReference>
<reference evidence="2" key="1">
    <citation type="submission" date="2021-01" db="EMBL/GenBank/DDBJ databases">
        <authorList>
            <consortium name="Genoscope - CEA"/>
            <person name="William W."/>
        </authorList>
    </citation>
    <scope>NUCLEOTIDE SEQUENCE</scope>
</reference>
<accession>A0A816XS07</accession>